<reference evidence="2 3" key="1">
    <citation type="submission" date="2019-09" db="EMBL/GenBank/DDBJ databases">
        <title>Genome sequence of Clostridium sp. EA1.</title>
        <authorList>
            <person name="Poehlein A."/>
            <person name="Bengelsdorf F.R."/>
            <person name="Daniel R."/>
        </authorList>
    </citation>
    <scope>NUCLEOTIDE SEQUENCE [LARGE SCALE GENOMIC DNA]</scope>
    <source>
        <strain evidence="2 3">EA1</strain>
    </source>
</reference>
<evidence type="ECO:0000313" key="3">
    <source>
        <dbReference type="Proteomes" id="UP000469440"/>
    </source>
</evidence>
<dbReference type="Pfam" id="PF14594">
    <property type="entry name" value="Sipho_Gp37"/>
    <property type="match status" value="1"/>
</dbReference>
<evidence type="ECO:0000313" key="2">
    <source>
        <dbReference type="EMBL" id="MVB11619.1"/>
    </source>
</evidence>
<organism evidence="2 3">
    <name type="scientific">Caproicibacter fermentans</name>
    <dbReference type="NCBI Taxonomy" id="2576756"/>
    <lineage>
        <taxon>Bacteria</taxon>
        <taxon>Bacillati</taxon>
        <taxon>Bacillota</taxon>
        <taxon>Clostridia</taxon>
        <taxon>Eubacteriales</taxon>
        <taxon>Acutalibacteraceae</taxon>
        <taxon>Caproicibacter</taxon>
    </lineage>
</organism>
<dbReference type="InterPro" id="IPR029432">
    <property type="entry name" value="Gp28/Gp37-like_dom"/>
</dbReference>
<dbReference type="AlphaFoldDB" id="A0A6N8I0Y9"/>
<comment type="caution">
    <text evidence="2">The sequence shown here is derived from an EMBL/GenBank/DDBJ whole genome shotgun (WGS) entry which is preliminary data.</text>
</comment>
<proteinExistence type="predicted"/>
<accession>A0A6N8I0Y9</accession>
<dbReference type="RefSeq" id="WP_166525129.1">
    <property type="nucleotide sequence ID" value="NZ_VWXL01000067.1"/>
</dbReference>
<feature type="domain" description="Gp28/Gp37-like" evidence="1">
    <location>
        <begin position="2"/>
        <end position="336"/>
    </location>
</feature>
<keyword evidence="3" id="KW-1185">Reference proteome</keyword>
<protein>
    <submittedName>
        <fullName evidence="2">Siphovirus ReqiPepy6 Gp37-like protein</fullName>
    </submittedName>
</protein>
<sequence length="348" mass="37787">MYNAALEQQGVLDGFTSLRWRRRFFEPGEFELHAPATADNIALLAEGNIIHRLDRDEAGIIEGIEIDTPDDGSGDEIVATGRMGSSMLDQRIVTPTINFSGTVEDAMRQIVFDNAITARPIAGLGLGVAGGFTPTCGFQATGKGVLAVCEALGRAAPLGFRVRLDAPNKQWVFEAYDGIDHSVTQSVNPWVVFSGENENISGASYTLDNTGYKNYAYVAGEGEGAARTIVTVDQTGGEPRRELWVDARDMQQGDLSLADYQAQLTQRGVEKLADAVKSESFSASAVDTENFQYLTDWDLGDIVSFEKWGILLNQRITEVEEVYENGVETITPTCGNPLPETLDLGDDT</sequence>
<dbReference type="Proteomes" id="UP000469440">
    <property type="component" value="Unassembled WGS sequence"/>
</dbReference>
<gene>
    <name evidence="2" type="ORF">CAFE_23410</name>
</gene>
<dbReference type="EMBL" id="VWXL01000067">
    <property type="protein sequence ID" value="MVB11619.1"/>
    <property type="molecule type" value="Genomic_DNA"/>
</dbReference>
<name>A0A6N8I0Y9_9FIRM</name>
<evidence type="ECO:0000259" key="1">
    <source>
        <dbReference type="Pfam" id="PF14594"/>
    </source>
</evidence>